<dbReference type="InterPro" id="IPR037066">
    <property type="entry name" value="Plug_dom_sf"/>
</dbReference>
<dbReference type="InterPro" id="IPR039426">
    <property type="entry name" value="TonB-dep_rcpt-like"/>
</dbReference>
<evidence type="ECO:0000259" key="11">
    <source>
        <dbReference type="Pfam" id="PF00593"/>
    </source>
</evidence>
<proteinExistence type="inferred from homology"/>
<evidence type="ECO:0000256" key="4">
    <source>
        <dbReference type="ARBA" id="ARBA00022692"/>
    </source>
</evidence>
<evidence type="ECO:0000256" key="6">
    <source>
        <dbReference type="ARBA" id="ARBA00023136"/>
    </source>
</evidence>
<dbReference type="Pfam" id="PF00593">
    <property type="entry name" value="TonB_dep_Rec_b-barrel"/>
    <property type="match status" value="1"/>
</dbReference>
<evidence type="ECO:0000256" key="9">
    <source>
        <dbReference type="RuleBase" id="RU003357"/>
    </source>
</evidence>
<dbReference type="PANTHER" id="PTHR47234">
    <property type="match status" value="1"/>
</dbReference>
<organism evidence="13 14">
    <name type="scientific">Novosphingobium sediminicola</name>
    <dbReference type="NCBI Taxonomy" id="563162"/>
    <lineage>
        <taxon>Bacteria</taxon>
        <taxon>Pseudomonadati</taxon>
        <taxon>Pseudomonadota</taxon>
        <taxon>Alphaproteobacteria</taxon>
        <taxon>Sphingomonadales</taxon>
        <taxon>Sphingomonadaceae</taxon>
        <taxon>Novosphingobium</taxon>
    </lineage>
</organism>
<dbReference type="Gene3D" id="2.170.130.10">
    <property type="entry name" value="TonB-dependent receptor, plug domain"/>
    <property type="match status" value="1"/>
</dbReference>
<dbReference type="Gene3D" id="2.40.170.20">
    <property type="entry name" value="TonB-dependent receptor, beta-barrel domain"/>
    <property type="match status" value="1"/>
</dbReference>
<dbReference type="AlphaFoldDB" id="A0A7W6CME8"/>
<protein>
    <submittedName>
        <fullName evidence="13">Outer membrane receptor protein involved in Fe transport</fullName>
    </submittedName>
</protein>
<dbReference type="InterPro" id="IPR012910">
    <property type="entry name" value="Plug_dom"/>
</dbReference>
<gene>
    <name evidence="13" type="ORF">GGR38_004308</name>
</gene>
<sequence length="972" mass="102599">MKNARTMRLMSNRNRLILGSSLAVLALPCVAHAQTAPAPAAVPANVPGAAEIIVTGSRITASGFNAPTPTTVVSIEQLQQAAQPNLFDSIAQLPALQGSVGTANTRQNGGTSFGNNGLSALNLRGLGSIRTLTLLDGQRVVPAYITGIADVSQFPQLLIKRVDVVTGGASASWGSDAVAGVVNFVTDKTFKGYKANISGGTSTYGDDQSVLAQAAAGWGLMGDRMHIEIAGEYFRNSGVAGGEVGGANPNGRPDAYRSGTTSYALGAQPAGAPQFYAYPYNAQTTTLGGVGLITAGPLAGTAFDSTGNPYAFQYGTGCVSGTCVGGQQDNYITTNTLDNPINRVVGYGRVGFDVTPNWELYATVNVSEVRTSNTPIAYPRKPGNLTMQCSNAYLASTTIPALCASKGITSFSYGTANAIMPGKETIYSVRRQYRFVIGTEGSFNIGATPIKFDAYYQHGTNNVHVDIRNMTLNGRYNAAINAVRDSSGNIVCSSATARAGGCIPINIFSGAKISDAAFAWLTGGTGPYQYSTFKEDAASIAFNATPFHNWAGDVSVALGAEWRNEYYNTISDPYGNGVTADTPNTAAYPADPLLSTGGNNWFAGNYHNGSGSFNVREAFLEIGLPLLNSKEIGKIDLSLSGRTAHYSTAGNANTWKVGATWDTPLSGLKLRGVVSRDLRAPNLSELFAAPQTANQPVINRATGGTVQVVSTTLGNPALKPEIAKTIDVGAVYRPDFIPGLSVSFDYYDIRLNQAISTLTNQQVIDLCYNGNTTYCSNVKFTGVLGTSDYPYVISQPFNLASLNMRGFDIEAAYRRNLGPAGTLTLRALATHAISMVSNTGISGQQIAQLAGNNTDNGNGVPKWKVMLQQNWEKGPVSITLTERIISAGYIDPNAIVCSSNCPASTVQNPTYNFNDIPGAAYLDIGGNYKLGKAAQVYFKVDNVFNHRAPPFGGSVLYDPIGRMFRLGVRVTM</sequence>
<feature type="signal peptide" evidence="10">
    <location>
        <begin position="1"/>
        <end position="33"/>
    </location>
</feature>
<evidence type="ECO:0000256" key="8">
    <source>
        <dbReference type="PROSITE-ProRule" id="PRU01360"/>
    </source>
</evidence>
<keyword evidence="10" id="KW-0732">Signal</keyword>
<evidence type="ECO:0000256" key="7">
    <source>
        <dbReference type="ARBA" id="ARBA00023237"/>
    </source>
</evidence>
<dbReference type="RefSeq" id="WP_183628560.1">
    <property type="nucleotide sequence ID" value="NZ_JACIDX010000022.1"/>
</dbReference>
<keyword evidence="2 8" id="KW-0813">Transport</keyword>
<evidence type="ECO:0000256" key="3">
    <source>
        <dbReference type="ARBA" id="ARBA00022452"/>
    </source>
</evidence>
<dbReference type="EMBL" id="JACIDX010000022">
    <property type="protein sequence ID" value="MBB3957334.1"/>
    <property type="molecule type" value="Genomic_DNA"/>
</dbReference>
<dbReference type="Proteomes" id="UP000548867">
    <property type="component" value="Unassembled WGS sequence"/>
</dbReference>
<dbReference type="PANTHER" id="PTHR47234:SF3">
    <property type="entry name" value="SECRETIN_TONB SHORT N-TERMINAL DOMAIN-CONTAINING PROTEIN"/>
    <property type="match status" value="1"/>
</dbReference>
<evidence type="ECO:0000256" key="5">
    <source>
        <dbReference type="ARBA" id="ARBA00023077"/>
    </source>
</evidence>
<feature type="domain" description="TonB-dependent receptor-like beta-barrel" evidence="11">
    <location>
        <begin position="456"/>
        <end position="943"/>
    </location>
</feature>
<dbReference type="InterPro" id="IPR036942">
    <property type="entry name" value="Beta-barrel_TonB_sf"/>
</dbReference>
<dbReference type="SUPFAM" id="SSF56935">
    <property type="entry name" value="Porins"/>
    <property type="match status" value="1"/>
</dbReference>
<dbReference type="PROSITE" id="PS52016">
    <property type="entry name" value="TONB_DEPENDENT_REC_3"/>
    <property type="match status" value="1"/>
</dbReference>
<keyword evidence="4 8" id="KW-0812">Transmembrane</keyword>
<evidence type="ECO:0000256" key="10">
    <source>
        <dbReference type="SAM" id="SignalP"/>
    </source>
</evidence>
<reference evidence="13 14" key="1">
    <citation type="submission" date="2020-08" db="EMBL/GenBank/DDBJ databases">
        <title>Genomic Encyclopedia of Type Strains, Phase IV (KMG-IV): sequencing the most valuable type-strain genomes for metagenomic binning, comparative biology and taxonomic classification.</title>
        <authorList>
            <person name="Goeker M."/>
        </authorList>
    </citation>
    <scope>NUCLEOTIDE SEQUENCE [LARGE SCALE GENOMIC DNA]</scope>
    <source>
        <strain evidence="13 14">DSM 27057</strain>
    </source>
</reference>
<feature type="chain" id="PRO_5030812670" evidence="10">
    <location>
        <begin position="34"/>
        <end position="972"/>
    </location>
</feature>
<evidence type="ECO:0000259" key="12">
    <source>
        <dbReference type="Pfam" id="PF07715"/>
    </source>
</evidence>
<comment type="caution">
    <text evidence="13">The sequence shown here is derived from an EMBL/GenBank/DDBJ whole genome shotgun (WGS) entry which is preliminary data.</text>
</comment>
<feature type="domain" description="TonB-dependent receptor plug" evidence="12">
    <location>
        <begin position="65"/>
        <end position="181"/>
    </location>
</feature>
<comment type="subcellular location">
    <subcellularLocation>
        <location evidence="1 8">Cell outer membrane</location>
        <topology evidence="1 8">Multi-pass membrane protein</topology>
    </subcellularLocation>
</comment>
<name>A0A7W6CME8_9SPHN</name>
<keyword evidence="5 9" id="KW-0798">TonB box</keyword>
<dbReference type="InterPro" id="IPR000531">
    <property type="entry name" value="Beta-barrel_TonB"/>
</dbReference>
<evidence type="ECO:0000313" key="14">
    <source>
        <dbReference type="Proteomes" id="UP000548867"/>
    </source>
</evidence>
<comment type="similarity">
    <text evidence="8 9">Belongs to the TonB-dependent receptor family.</text>
</comment>
<evidence type="ECO:0000313" key="13">
    <source>
        <dbReference type="EMBL" id="MBB3957334.1"/>
    </source>
</evidence>
<accession>A0A7W6CME8</accession>
<dbReference type="GO" id="GO:0009279">
    <property type="term" value="C:cell outer membrane"/>
    <property type="evidence" value="ECO:0007669"/>
    <property type="project" value="UniProtKB-SubCell"/>
</dbReference>
<evidence type="ECO:0000256" key="2">
    <source>
        <dbReference type="ARBA" id="ARBA00022448"/>
    </source>
</evidence>
<keyword evidence="7 8" id="KW-0998">Cell outer membrane</keyword>
<evidence type="ECO:0000256" key="1">
    <source>
        <dbReference type="ARBA" id="ARBA00004571"/>
    </source>
</evidence>
<dbReference type="Pfam" id="PF07715">
    <property type="entry name" value="Plug"/>
    <property type="match status" value="1"/>
</dbReference>
<keyword evidence="3 8" id="KW-1134">Transmembrane beta strand</keyword>
<keyword evidence="13" id="KW-0675">Receptor</keyword>
<keyword evidence="14" id="KW-1185">Reference proteome</keyword>
<keyword evidence="6 8" id="KW-0472">Membrane</keyword>